<dbReference type="EMBL" id="FXAW01000006">
    <property type="protein sequence ID" value="SMG42313.1"/>
    <property type="molecule type" value="Genomic_DNA"/>
</dbReference>
<dbReference type="GO" id="GO:0006816">
    <property type="term" value="P:calcium ion transport"/>
    <property type="evidence" value="ECO:0007669"/>
    <property type="project" value="TreeGrafter"/>
</dbReference>
<dbReference type="SMART" id="SM00089">
    <property type="entry name" value="PKD"/>
    <property type="match status" value="7"/>
</dbReference>
<dbReference type="Gene3D" id="2.60.40.10">
    <property type="entry name" value="Immunoglobulins"/>
    <property type="match status" value="7"/>
</dbReference>
<proteinExistence type="predicted"/>
<dbReference type="NCBIfam" id="TIGR04183">
    <property type="entry name" value="Por_Secre_tail"/>
    <property type="match status" value="1"/>
</dbReference>
<keyword evidence="4" id="KW-1133">Transmembrane helix</keyword>
<protein>
    <submittedName>
        <fullName evidence="7">Por secretion system C-terminal sorting domain-containing protein</fullName>
    </submittedName>
</protein>
<accession>A0A1X7KME0</accession>
<feature type="domain" description="PKD" evidence="6">
    <location>
        <begin position="856"/>
        <end position="918"/>
    </location>
</feature>
<dbReference type="Pfam" id="PF18911">
    <property type="entry name" value="PKD_4"/>
    <property type="match status" value="4"/>
</dbReference>
<dbReference type="SUPFAM" id="SSF49299">
    <property type="entry name" value="PKD domain"/>
    <property type="match status" value="6"/>
</dbReference>
<keyword evidence="3" id="KW-0677">Repeat</keyword>
<dbReference type="PROSITE" id="PS50093">
    <property type="entry name" value="PKD"/>
    <property type="match status" value="5"/>
</dbReference>
<dbReference type="InterPro" id="IPR026444">
    <property type="entry name" value="Secre_tail"/>
</dbReference>
<keyword evidence="8" id="KW-1185">Reference proteome</keyword>
<dbReference type="GO" id="GO:0005886">
    <property type="term" value="C:plasma membrane"/>
    <property type="evidence" value="ECO:0007669"/>
    <property type="project" value="TreeGrafter"/>
</dbReference>
<dbReference type="PANTHER" id="PTHR46730">
    <property type="entry name" value="POLYCYSTIN-1"/>
    <property type="match status" value="1"/>
</dbReference>
<feature type="domain" description="PKD" evidence="6">
    <location>
        <begin position="692"/>
        <end position="743"/>
    </location>
</feature>
<dbReference type="InterPro" id="IPR022409">
    <property type="entry name" value="PKD/Chitinase_dom"/>
</dbReference>
<evidence type="ECO:0000313" key="8">
    <source>
        <dbReference type="Proteomes" id="UP000193804"/>
    </source>
</evidence>
<dbReference type="PANTHER" id="PTHR46730:SF4">
    <property type="entry name" value="POLYCYSTIC KIDNEY DISEASE PROTEIN 1-LIKE 1"/>
    <property type="match status" value="1"/>
</dbReference>
<keyword evidence="5" id="KW-0472">Membrane</keyword>
<dbReference type="RefSeq" id="WP_085518046.1">
    <property type="nucleotide sequence ID" value="NZ_FXAW01000006.1"/>
</dbReference>
<name>A0A1X7KME0_9BACT</name>
<dbReference type="CDD" id="cd00146">
    <property type="entry name" value="PKD"/>
    <property type="match status" value="5"/>
</dbReference>
<dbReference type="GO" id="GO:0005261">
    <property type="term" value="F:monoatomic cation channel activity"/>
    <property type="evidence" value="ECO:0007669"/>
    <property type="project" value="TreeGrafter"/>
</dbReference>
<dbReference type="InterPro" id="IPR013783">
    <property type="entry name" value="Ig-like_fold"/>
</dbReference>
<evidence type="ECO:0000313" key="7">
    <source>
        <dbReference type="EMBL" id="SMG42313.1"/>
    </source>
</evidence>
<evidence type="ECO:0000256" key="4">
    <source>
        <dbReference type="ARBA" id="ARBA00022989"/>
    </source>
</evidence>
<dbReference type="AlphaFoldDB" id="A0A1X7KME0"/>
<reference evidence="8" key="1">
    <citation type="submission" date="2017-04" db="EMBL/GenBank/DDBJ databases">
        <authorList>
            <person name="Varghese N."/>
            <person name="Submissions S."/>
        </authorList>
    </citation>
    <scope>NUCLEOTIDE SEQUENCE [LARGE SCALE GENOMIC DNA]</scope>
    <source>
        <strain evidence="8">DSM 4125</strain>
    </source>
</reference>
<evidence type="ECO:0000256" key="5">
    <source>
        <dbReference type="ARBA" id="ARBA00023136"/>
    </source>
</evidence>
<gene>
    <name evidence="7" type="ORF">SAMN05661096_02884</name>
</gene>
<feature type="domain" description="PKD" evidence="6">
    <location>
        <begin position="596"/>
        <end position="659"/>
    </location>
</feature>
<dbReference type="Pfam" id="PF18962">
    <property type="entry name" value="Por_Secre_tail"/>
    <property type="match status" value="1"/>
</dbReference>
<feature type="domain" description="PKD" evidence="6">
    <location>
        <begin position="418"/>
        <end position="495"/>
    </location>
</feature>
<evidence type="ECO:0000256" key="1">
    <source>
        <dbReference type="ARBA" id="ARBA00004141"/>
    </source>
</evidence>
<feature type="domain" description="PKD" evidence="6">
    <location>
        <begin position="526"/>
        <end position="558"/>
    </location>
</feature>
<dbReference type="InterPro" id="IPR000601">
    <property type="entry name" value="PKD_dom"/>
</dbReference>
<organism evidence="7 8">
    <name type="scientific">Marivirga sericea</name>
    <dbReference type="NCBI Taxonomy" id="1028"/>
    <lineage>
        <taxon>Bacteria</taxon>
        <taxon>Pseudomonadati</taxon>
        <taxon>Bacteroidota</taxon>
        <taxon>Cytophagia</taxon>
        <taxon>Cytophagales</taxon>
        <taxon>Marivirgaceae</taxon>
        <taxon>Marivirga</taxon>
    </lineage>
</organism>
<keyword evidence="2" id="KW-0812">Transmembrane</keyword>
<dbReference type="InterPro" id="IPR035986">
    <property type="entry name" value="PKD_dom_sf"/>
</dbReference>
<dbReference type="OrthoDB" id="1521709at2"/>
<evidence type="ECO:0000259" key="6">
    <source>
        <dbReference type="PROSITE" id="PS50093"/>
    </source>
</evidence>
<dbReference type="Proteomes" id="UP000193804">
    <property type="component" value="Unassembled WGS sequence"/>
</dbReference>
<sequence>MLSRKAIFIFLLINFISANFIYSQCPVPSFDIASNACIGENIYVLNNSSNADSYSWDFCTDDLTQLPEGNTMLNNSDFFRARTVKLIKENANWYGFAVSQTSNNLIKLNFGGALDNIPTFEDLGNPGNRLQGAFDLDAIYINGVWNLVVANTNGGNLINIEFVNGLESDPIISDLGDFGALSNPSHVLALADQDQYFLFVSNTDKLVKLKFDNSLLEPNPVVEVVTVTGSSTLRGLSLIKNCNIWSGILLSYNNRLFSLDFGNSLGNTPSYSQINTSGMGISFPANVALVKEGGLFRGFVQGALGAFHRLDFTGDISDFNFTATQLTIPEFTSNSNFALDLVQEKSKTHVFNFNLDQRNLIRVSFLNDCGSDQPISNDKNPVFSYSAPGFYDITLTAIDQNGNNESITKQIEITNNQAPDITFSTGANLCIANPIEFDSESSSTISSYNWDFGDSNSSTDANPSHTYATAGKYAVKLTVGAANGCNNSFIDSVSVFEEPVPDFQATAQGSICTRKPIVFENLTDLPTEATFSWDLGDGTTSTDEEPEHVYAEAGEYTVIQSINMAGCTVEKTKTITVNPGPLVDFQTVNNCLGEILQFENMSEGDFLDTYQWDFGDGTLSTQANPSHLYDTAGVYTVQLSAFTTNGCDFTISQEVEIQALAEIDFQSEVACVGQPTQFSEQVSITQANITDYFWDFGVLGTQSDVSTEASPQFAYPVSGTYNVTLQVTTSDGCTSSGSQAITVKSSPQAIFESEETCLDQMRLFIPLDTTEIITHFWELQNSEGEIMETSLDSTFSYLFPQAGAYQLTYRQENENLCSQSTTQTFSINEQPSPDFTWGTACAGQTIQLENLTDLKGNTLKSYSWSINEGEEVISSEFNPQYTFEEGGEYLLTLEVETIGGCVQSLSKQISISSAPTAFFELSQTIGAYPFTLNLSAQSQDQSTANPANQPTDNSTTITSLVENKGLLEKEVLWTLNSDTISRSSELNYTIEDPGTYLLGLFITNEAGCTAEYFEQIRVREPSLDISLSNLRINQDGEFTSFLLNISNKGSLVPERIDLAIDLGSYAVTESVMTPLYPEENSNFSLSLKLTEDQIRGLSKICISATPRVGDQADSNIQNNRVCTNLESGFKVMDIYPNPAINQFIIPLITPENGQLTISMEDSNGRQVKVFNYDIEAGYNELRIERESLSPGIYFLRFRYQGQEKVKKIILQ</sequence>
<dbReference type="STRING" id="1028.SAMN05661096_02884"/>
<evidence type="ECO:0000256" key="3">
    <source>
        <dbReference type="ARBA" id="ARBA00022737"/>
    </source>
</evidence>
<comment type="subcellular location">
    <subcellularLocation>
        <location evidence="1">Membrane</location>
        <topology evidence="1">Multi-pass membrane protein</topology>
    </subcellularLocation>
</comment>
<evidence type="ECO:0000256" key="2">
    <source>
        <dbReference type="ARBA" id="ARBA00022692"/>
    </source>
</evidence>